<proteinExistence type="predicted"/>
<keyword evidence="1" id="KW-1133">Transmembrane helix</keyword>
<accession>A0AAD5ST63</accession>
<gene>
    <name evidence="3" type="ORF">HK100_005400</name>
</gene>
<dbReference type="AlphaFoldDB" id="A0AAD5ST63"/>
<protein>
    <submittedName>
        <fullName evidence="3">Uncharacterized protein</fullName>
    </submittedName>
</protein>
<feature type="chain" id="PRO_5042252691" evidence="2">
    <location>
        <begin position="18"/>
        <end position="268"/>
    </location>
</feature>
<feature type="signal peptide" evidence="2">
    <location>
        <begin position="1"/>
        <end position="17"/>
    </location>
</feature>
<feature type="transmembrane region" description="Helical" evidence="1">
    <location>
        <begin position="95"/>
        <end position="115"/>
    </location>
</feature>
<evidence type="ECO:0000313" key="4">
    <source>
        <dbReference type="Proteomes" id="UP001211907"/>
    </source>
</evidence>
<keyword evidence="2" id="KW-0732">Signal</keyword>
<evidence type="ECO:0000313" key="3">
    <source>
        <dbReference type="EMBL" id="KAJ3097248.1"/>
    </source>
</evidence>
<reference evidence="3" key="1">
    <citation type="submission" date="2020-05" db="EMBL/GenBank/DDBJ databases">
        <title>Phylogenomic resolution of chytrid fungi.</title>
        <authorList>
            <person name="Stajich J.E."/>
            <person name="Amses K."/>
            <person name="Simmons R."/>
            <person name="Seto K."/>
            <person name="Myers J."/>
            <person name="Bonds A."/>
            <person name="Quandt C.A."/>
            <person name="Barry K."/>
            <person name="Liu P."/>
            <person name="Grigoriev I."/>
            <person name="Longcore J.E."/>
            <person name="James T.Y."/>
        </authorList>
    </citation>
    <scope>NUCLEOTIDE SEQUENCE</scope>
    <source>
        <strain evidence="3">JEL0513</strain>
    </source>
</reference>
<name>A0AAD5ST63_9FUNG</name>
<organism evidence="3 4">
    <name type="scientific">Physocladia obscura</name>
    <dbReference type="NCBI Taxonomy" id="109957"/>
    <lineage>
        <taxon>Eukaryota</taxon>
        <taxon>Fungi</taxon>
        <taxon>Fungi incertae sedis</taxon>
        <taxon>Chytridiomycota</taxon>
        <taxon>Chytridiomycota incertae sedis</taxon>
        <taxon>Chytridiomycetes</taxon>
        <taxon>Chytridiales</taxon>
        <taxon>Chytriomycetaceae</taxon>
        <taxon>Physocladia</taxon>
    </lineage>
</organism>
<keyword evidence="4" id="KW-1185">Reference proteome</keyword>
<keyword evidence="1" id="KW-0472">Membrane</keyword>
<sequence length="268" mass="29043">MGTSLAYLLTLFVLVFAIPVVTFPLWKALADPETRGDPRRAGVVAPYRVTAFLFSASRFLWHFLDAKTSTITLPGFDPRLCKSAAEYAAADVPRILRYGAILFIADLAFSMTHVFNSKYSVQLRLYFLAAFILGTIISLTPHLRIIYLVLSTGRSAGGRTLNSSSPSSASDNQPYFRPTAKSRLLNSTPGPNIVGMSELQTNAENSALKNELDRQTPNTGLDALLGMGLKHGASGKIGAIDKFYGTGRKLGSAEKNKSGFLSSNDKLD</sequence>
<comment type="caution">
    <text evidence="3">The sequence shown here is derived from an EMBL/GenBank/DDBJ whole genome shotgun (WGS) entry which is preliminary data.</text>
</comment>
<feature type="transmembrane region" description="Helical" evidence="1">
    <location>
        <begin position="127"/>
        <end position="150"/>
    </location>
</feature>
<evidence type="ECO:0000256" key="1">
    <source>
        <dbReference type="SAM" id="Phobius"/>
    </source>
</evidence>
<dbReference type="EMBL" id="JADGJH010002524">
    <property type="protein sequence ID" value="KAJ3097248.1"/>
    <property type="molecule type" value="Genomic_DNA"/>
</dbReference>
<keyword evidence="1" id="KW-0812">Transmembrane</keyword>
<evidence type="ECO:0000256" key="2">
    <source>
        <dbReference type="SAM" id="SignalP"/>
    </source>
</evidence>
<feature type="transmembrane region" description="Helical" evidence="1">
    <location>
        <begin position="6"/>
        <end position="26"/>
    </location>
</feature>
<dbReference type="Proteomes" id="UP001211907">
    <property type="component" value="Unassembled WGS sequence"/>
</dbReference>